<evidence type="ECO:0000313" key="2">
    <source>
        <dbReference type="Proteomes" id="UP000760480"/>
    </source>
</evidence>
<reference evidence="1 2" key="1">
    <citation type="submission" date="2019-03" db="EMBL/GenBank/DDBJ databases">
        <title>Metabolic reconstructions from genomes of highly enriched 'Candidatus Accumulibacter' and 'Candidatus Competibacter' bioreactor populations.</title>
        <authorList>
            <person name="Annavajhala M.K."/>
            <person name="Welles L."/>
            <person name="Abbas B."/>
            <person name="Sorokin D."/>
            <person name="Park H."/>
            <person name="Van Loosdrecht M."/>
            <person name="Chandran K."/>
        </authorList>
    </citation>
    <scope>NUCLEOTIDE SEQUENCE [LARGE SCALE GENOMIC DNA]</scope>
    <source>
        <strain evidence="1 2">SBR_G</strain>
    </source>
</reference>
<protein>
    <submittedName>
        <fullName evidence="1">Type II toxin-antitoxin system HigB family toxin</fullName>
    </submittedName>
</protein>
<organism evidence="1 2">
    <name type="scientific">Candidatus Competibacter phosphatis</name>
    <dbReference type="NCBI Taxonomy" id="221280"/>
    <lineage>
        <taxon>Bacteria</taxon>
        <taxon>Pseudomonadati</taxon>
        <taxon>Pseudomonadota</taxon>
        <taxon>Gammaproteobacteria</taxon>
        <taxon>Candidatus Competibacteraceae</taxon>
        <taxon>Candidatus Competibacter</taxon>
    </lineage>
</organism>
<comment type="caution">
    <text evidence="1">The sequence shown here is derived from an EMBL/GenBank/DDBJ whole genome shotgun (WGS) entry which is preliminary data.</text>
</comment>
<keyword evidence="2" id="KW-1185">Reference proteome</keyword>
<dbReference type="Pfam" id="PF09907">
    <property type="entry name" value="HigB_toxin"/>
    <property type="match status" value="1"/>
</dbReference>
<proteinExistence type="predicted"/>
<evidence type="ECO:0000313" key="1">
    <source>
        <dbReference type="EMBL" id="NMQ21492.1"/>
    </source>
</evidence>
<accession>A0ABX1TPW7</accession>
<dbReference type="Proteomes" id="UP000760480">
    <property type="component" value="Unassembled WGS sequence"/>
</dbReference>
<dbReference type="RefSeq" id="WP_169250751.1">
    <property type="nucleotide sequence ID" value="NZ_SPMZ01000116.1"/>
</dbReference>
<gene>
    <name evidence="1" type="ORF">E4P82_21135</name>
</gene>
<dbReference type="InterPro" id="IPR018669">
    <property type="entry name" value="Toxin_HigB"/>
</dbReference>
<name>A0ABX1TPW7_9GAMM</name>
<dbReference type="EMBL" id="SPMZ01000116">
    <property type="protein sequence ID" value="NMQ21492.1"/>
    <property type="molecule type" value="Genomic_DNA"/>
</dbReference>
<sequence>MHVISQKRIWEAKERYKESASALDAWYRIAKASTFENFAQLKAAFPSVDKVGDQYVFDVGGNKLRIIAKVEFRQGKIFIRQVLTHAEYSKVKLQ</sequence>